<protein>
    <submittedName>
        <fullName evidence="1">Uncharacterized protein</fullName>
    </submittedName>
</protein>
<sequence>MCGRFALGIPYNQIAELHGYNVQVGEWVAQEHFHPRYNVAPRSYAPVIRRDTRAVAAEAASNGHESSEKSDQVIMHTMKWGLVPHWSKHDDGNLNTINARCEALVEGGGMWNSIKGKKRCAIPCQGYYEWLKKGKERLPHFTKRGDGNLMLLAGLYDCVTLEGQTEPLWTFTIVTTDANKDFSWLHDRQPVILPTTDTLNTWLDTSSGSWNCTLTKLVQPYHDEKIPLTCYQVPKEVGKVGNESPTFIEPLSQRRDGIEAMFAKQSGPKPSPSNSQISSAKRKLDDSAVSQPSPSPRKKAHKMNTWGDDSDIEYIDSSLAGSSTKVSRCS</sequence>
<evidence type="ECO:0000313" key="1">
    <source>
        <dbReference type="EMBL" id="KAI0087593.1"/>
    </source>
</evidence>
<accession>A0ACB8U028</accession>
<organism evidence="1 2">
    <name type="scientific">Irpex rosettiformis</name>
    <dbReference type="NCBI Taxonomy" id="378272"/>
    <lineage>
        <taxon>Eukaryota</taxon>
        <taxon>Fungi</taxon>
        <taxon>Dikarya</taxon>
        <taxon>Basidiomycota</taxon>
        <taxon>Agaricomycotina</taxon>
        <taxon>Agaricomycetes</taxon>
        <taxon>Polyporales</taxon>
        <taxon>Irpicaceae</taxon>
        <taxon>Irpex</taxon>
    </lineage>
</organism>
<proteinExistence type="predicted"/>
<comment type="caution">
    <text evidence="1">The sequence shown here is derived from an EMBL/GenBank/DDBJ whole genome shotgun (WGS) entry which is preliminary data.</text>
</comment>
<reference evidence="1" key="1">
    <citation type="journal article" date="2021" name="Environ. Microbiol.">
        <title>Gene family expansions and transcriptome signatures uncover fungal adaptations to wood decay.</title>
        <authorList>
            <person name="Hage H."/>
            <person name="Miyauchi S."/>
            <person name="Viragh M."/>
            <person name="Drula E."/>
            <person name="Min B."/>
            <person name="Chaduli D."/>
            <person name="Navarro D."/>
            <person name="Favel A."/>
            <person name="Norest M."/>
            <person name="Lesage-Meessen L."/>
            <person name="Balint B."/>
            <person name="Merenyi Z."/>
            <person name="de Eugenio L."/>
            <person name="Morin E."/>
            <person name="Martinez A.T."/>
            <person name="Baldrian P."/>
            <person name="Stursova M."/>
            <person name="Martinez M.J."/>
            <person name="Novotny C."/>
            <person name="Magnuson J.K."/>
            <person name="Spatafora J.W."/>
            <person name="Maurice S."/>
            <person name="Pangilinan J."/>
            <person name="Andreopoulos W."/>
            <person name="LaButti K."/>
            <person name="Hundley H."/>
            <person name="Na H."/>
            <person name="Kuo A."/>
            <person name="Barry K."/>
            <person name="Lipzen A."/>
            <person name="Henrissat B."/>
            <person name="Riley R."/>
            <person name="Ahrendt S."/>
            <person name="Nagy L.G."/>
            <person name="Grigoriev I.V."/>
            <person name="Martin F."/>
            <person name="Rosso M.N."/>
        </authorList>
    </citation>
    <scope>NUCLEOTIDE SEQUENCE</scope>
    <source>
        <strain evidence="1">CBS 384.51</strain>
    </source>
</reference>
<name>A0ACB8U028_9APHY</name>
<keyword evidence="2" id="KW-1185">Reference proteome</keyword>
<gene>
    <name evidence="1" type="ORF">BDY19DRAFT_1011352</name>
</gene>
<dbReference type="EMBL" id="MU274917">
    <property type="protein sequence ID" value="KAI0087593.1"/>
    <property type="molecule type" value="Genomic_DNA"/>
</dbReference>
<dbReference type="Proteomes" id="UP001055072">
    <property type="component" value="Unassembled WGS sequence"/>
</dbReference>
<evidence type="ECO:0000313" key="2">
    <source>
        <dbReference type="Proteomes" id="UP001055072"/>
    </source>
</evidence>